<keyword evidence="2" id="KW-0808">Transferase</keyword>
<evidence type="ECO:0000259" key="1">
    <source>
        <dbReference type="Pfam" id="PF00483"/>
    </source>
</evidence>
<dbReference type="Proteomes" id="UP001528040">
    <property type="component" value="Unassembled WGS sequence"/>
</dbReference>
<feature type="domain" description="Nucleotidyl transferase" evidence="1">
    <location>
        <begin position="5"/>
        <end position="233"/>
    </location>
</feature>
<dbReference type="CDD" id="cd02524">
    <property type="entry name" value="G1P_cytidylyltransferase"/>
    <property type="match status" value="1"/>
</dbReference>
<sequence length="259" mass="29776">MQVAILCGGLGTRIREETELKPKPMIEIGRRPILWHIMQYYSSFGHNDFVLCTGYKSDVIKQYFLNYRNFSQDIEIDLRADTVSNLEQTEVLPPWKIRIQNTGIHTQTGSRLKQAMQHVDDDLFLATYGDGVANIDISAVVAHHKQSGKLATVTAVRPSSRFGELAIEGNTVTSFSEKPQTGQGWINGGFFVFHRSVFERLPENQNDIELEKNVLEELSEQGELSVYRHDGFWQCMDTSREMELLETYWENGNAPWKRW</sequence>
<accession>A0ABT4W5H5</accession>
<proteinExistence type="predicted"/>
<dbReference type="RefSeq" id="WP_271055447.1">
    <property type="nucleotide sequence ID" value="NZ_JAQIIO010000015.1"/>
</dbReference>
<dbReference type="Pfam" id="PF00483">
    <property type="entry name" value="NTP_transferase"/>
    <property type="match status" value="1"/>
</dbReference>
<evidence type="ECO:0000313" key="3">
    <source>
        <dbReference type="Proteomes" id="UP001528040"/>
    </source>
</evidence>
<dbReference type="InterPro" id="IPR013446">
    <property type="entry name" value="G1P_cyt_trans-like"/>
</dbReference>
<dbReference type="InterPro" id="IPR029044">
    <property type="entry name" value="Nucleotide-diphossugar_trans"/>
</dbReference>
<dbReference type="InterPro" id="IPR005835">
    <property type="entry name" value="NTP_transferase_dom"/>
</dbReference>
<evidence type="ECO:0000313" key="2">
    <source>
        <dbReference type="EMBL" id="MDA5095736.1"/>
    </source>
</evidence>
<keyword evidence="3" id="KW-1185">Reference proteome</keyword>
<comment type="caution">
    <text evidence="2">The sequence shown here is derived from an EMBL/GenBank/DDBJ whole genome shotgun (WGS) entry which is preliminary data.</text>
</comment>
<dbReference type="SUPFAM" id="SSF53448">
    <property type="entry name" value="Nucleotide-diphospho-sugar transferases"/>
    <property type="match status" value="1"/>
</dbReference>
<protein>
    <submittedName>
        <fullName evidence="2">Glucose-1-phosphate cytidylyltransferase</fullName>
        <ecNumber evidence="2">2.7.7.33</ecNumber>
    </submittedName>
</protein>
<dbReference type="EMBL" id="JAQIIO010000015">
    <property type="protein sequence ID" value="MDA5095736.1"/>
    <property type="molecule type" value="Genomic_DNA"/>
</dbReference>
<dbReference type="GO" id="GO:0047343">
    <property type="term" value="F:glucose-1-phosphate cytidylyltransferase activity"/>
    <property type="evidence" value="ECO:0007669"/>
    <property type="project" value="UniProtKB-EC"/>
</dbReference>
<keyword evidence="2" id="KW-0548">Nucleotidyltransferase</keyword>
<dbReference type="EC" id="2.7.7.33" evidence="2"/>
<name>A0ABT4W5H5_9RHOB</name>
<dbReference type="Gene3D" id="3.90.550.10">
    <property type="entry name" value="Spore Coat Polysaccharide Biosynthesis Protein SpsA, Chain A"/>
    <property type="match status" value="1"/>
</dbReference>
<dbReference type="PANTHER" id="PTHR47183">
    <property type="entry name" value="GLUCOSE-1-PHOSPHATE CYTIDYLYLTRANSFERASE-RELATED"/>
    <property type="match status" value="1"/>
</dbReference>
<dbReference type="NCBIfam" id="TIGR02623">
    <property type="entry name" value="G1P_cyt_trans"/>
    <property type="match status" value="1"/>
</dbReference>
<reference evidence="2 3" key="1">
    <citation type="submission" date="2023-01" db="EMBL/GenBank/DDBJ databases">
        <authorList>
            <person name="Yoon J.-W."/>
        </authorList>
    </citation>
    <scope>NUCLEOTIDE SEQUENCE [LARGE SCALE GENOMIC DNA]</scope>
    <source>
        <strain evidence="2 3">KMU-50</strain>
    </source>
</reference>
<dbReference type="InterPro" id="IPR046981">
    <property type="entry name" value="G1P_cyt_trans"/>
</dbReference>
<organism evidence="2 3">
    <name type="scientific">Aliiroseovarius salicola</name>
    <dbReference type="NCBI Taxonomy" id="3009082"/>
    <lineage>
        <taxon>Bacteria</taxon>
        <taxon>Pseudomonadati</taxon>
        <taxon>Pseudomonadota</taxon>
        <taxon>Alphaproteobacteria</taxon>
        <taxon>Rhodobacterales</taxon>
        <taxon>Paracoccaceae</taxon>
        <taxon>Aliiroseovarius</taxon>
    </lineage>
</organism>
<gene>
    <name evidence="2" type="primary">rfbF</name>
    <name evidence="2" type="ORF">O2N63_16725</name>
</gene>
<dbReference type="PANTHER" id="PTHR47183:SF1">
    <property type="entry name" value="GLUCOSE-1-PHOSPHATE CYTIDYLYLTRANSFERASE"/>
    <property type="match status" value="1"/>
</dbReference>